<dbReference type="AlphaFoldDB" id="A0A654LVU5"/>
<feature type="compositionally biased region" description="Low complexity" evidence="1">
    <location>
        <begin position="152"/>
        <end position="167"/>
    </location>
</feature>
<keyword evidence="4" id="KW-1185">Reference proteome</keyword>
<proteinExistence type="predicted"/>
<keyword evidence="2" id="KW-0812">Transmembrane</keyword>
<reference evidence="4" key="1">
    <citation type="submission" date="2015-10" db="EMBL/GenBank/DDBJ databases">
        <title>Niche specialization of a soil ammonia-oxidizing archaeon, Candidatus Nitrosocosmicus oleophilus.</title>
        <authorList>
            <person name="Jung M.-Y."/>
            <person name="Rhee S.-K."/>
        </authorList>
    </citation>
    <scope>NUCLEOTIDE SEQUENCE [LARGE SCALE GENOMIC DNA]</scope>
    <source>
        <strain evidence="4">MY3</strain>
    </source>
</reference>
<sequence length="349" mass="37558">MYGRYNKNNLLFNFAISMFLLGILFVGGSPNFDQIYKYFQVQASNENADDNENPSGMCTNVGILGPAFTGPDGCPQPCPTDVQDSLPEECPQPSQDSQQEQPPQQNSSSNVSDNPINGQKFEDSDTLKTAPPIDTDIITQPPGDSDSDTLKTAPPIDTDIITQPPGDSDSDTLKTAPPIDTDIITQPSISLCASDITGKWNGNDGGFYYIRQIGNDIWWFGTNVFTAGPEFNTFSNVLHGTRNGLTIDAKWQDVPLGDTKSKGDISLTIAPTGEKITKNSASGGFGGNSWIKKCDQIAKSKLPTDVILAESDTGIIPTPKGNFNDNMVDSSNTGDSEIESNIRDDVIAK</sequence>
<name>A0A654LVU5_9ARCH</name>
<feature type="region of interest" description="Disordered" evidence="1">
    <location>
        <begin position="72"/>
        <end position="175"/>
    </location>
</feature>
<dbReference type="OrthoDB" id="376791at2157"/>
<feature type="compositionally biased region" description="Polar residues" evidence="1">
    <location>
        <begin position="321"/>
        <end position="335"/>
    </location>
</feature>
<evidence type="ECO:0000313" key="3">
    <source>
        <dbReference type="EMBL" id="ALI34566.1"/>
    </source>
</evidence>
<accession>A0A654LVU5</accession>
<feature type="compositionally biased region" description="Low complexity" evidence="1">
    <location>
        <begin position="129"/>
        <end position="144"/>
    </location>
</feature>
<dbReference type="EMBL" id="CP012850">
    <property type="protein sequence ID" value="ALI34566.1"/>
    <property type="molecule type" value="Genomic_DNA"/>
</dbReference>
<evidence type="ECO:0000313" key="4">
    <source>
        <dbReference type="Proteomes" id="UP000058925"/>
    </source>
</evidence>
<feature type="compositionally biased region" description="Low complexity" evidence="1">
    <location>
        <begin position="88"/>
        <end position="115"/>
    </location>
</feature>
<gene>
    <name evidence="3" type="ORF">NMY3_00352</name>
</gene>
<feature type="region of interest" description="Disordered" evidence="1">
    <location>
        <begin position="318"/>
        <end position="349"/>
    </location>
</feature>
<evidence type="ECO:0000256" key="2">
    <source>
        <dbReference type="SAM" id="Phobius"/>
    </source>
</evidence>
<keyword evidence="2" id="KW-0472">Membrane</keyword>
<organism evidence="3 4">
    <name type="scientific">Candidatus Nitrosocosmicus oleophilus</name>
    <dbReference type="NCBI Taxonomy" id="1353260"/>
    <lineage>
        <taxon>Archaea</taxon>
        <taxon>Nitrososphaerota</taxon>
        <taxon>Nitrososphaeria</taxon>
        <taxon>Nitrososphaerales</taxon>
        <taxon>Nitrososphaeraceae</taxon>
        <taxon>Candidatus Nitrosocosmicus</taxon>
    </lineage>
</organism>
<protein>
    <submittedName>
        <fullName evidence="3">Uncharacterized protein</fullName>
    </submittedName>
</protein>
<keyword evidence="2" id="KW-1133">Transmembrane helix</keyword>
<dbReference type="KEGG" id="taa:NMY3_00352"/>
<feature type="transmembrane region" description="Helical" evidence="2">
    <location>
        <begin position="12"/>
        <end position="32"/>
    </location>
</feature>
<evidence type="ECO:0000256" key="1">
    <source>
        <dbReference type="SAM" id="MobiDB-lite"/>
    </source>
</evidence>
<feature type="compositionally biased region" description="Basic and acidic residues" evidence="1">
    <location>
        <begin position="340"/>
        <end position="349"/>
    </location>
</feature>
<dbReference type="Proteomes" id="UP000058925">
    <property type="component" value="Chromosome"/>
</dbReference>